<organism evidence="2 3">
    <name type="scientific">Haliangium ochraceum (strain DSM 14365 / JCM 11303 / SMP-2)</name>
    <dbReference type="NCBI Taxonomy" id="502025"/>
    <lineage>
        <taxon>Bacteria</taxon>
        <taxon>Pseudomonadati</taxon>
        <taxon>Myxococcota</taxon>
        <taxon>Polyangia</taxon>
        <taxon>Haliangiales</taxon>
        <taxon>Kofleriaceae</taxon>
        <taxon>Haliangium</taxon>
    </lineage>
</organism>
<dbReference type="RefSeq" id="WP_012831137.1">
    <property type="nucleotide sequence ID" value="NC_013440.1"/>
</dbReference>
<evidence type="ECO:0000313" key="2">
    <source>
        <dbReference type="EMBL" id="ACY18545.1"/>
    </source>
</evidence>
<dbReference type="STRING" id="502025.Hoch_6070"/>
<feature type="region of interest" description="Disordered" evidence="1">
    <location>
        <begin position="278"/>
        <end position="314"/>
    </location>
</feature>
<dbReference type="eggNOG" id="COG0745">
    <property type="taxonomic scope" value="Bacteria"/>
</dbReference>
<dbReference type="OrthoDB" id="5395035at2"/>
<proteinExistence type="predicted"/>
<reference evidence="2 3" key="1">
    <citation type="journal article" date="2010" name="Stand. Genomic Sci.">
        <title>Complete genome sequence of Haliangium ochraceum type strain (SMP-2).</title>
        <authorList>
            <consortium name="US DOE Joint Genome Institute (JGI-PGF)"/>
            <person name="Ivanova N."/>
            <person name="Daum C."/>
            <person name="Lang E."/>
            <person name="Abt B."/>
            <person name="Kopitz M."/>
            <person name="Saunders E."/>
            <person name="Lapidus A."/>
            <person name="Lucas S."/>
            <person name="Glavina Del Rio T."/>
            <person name="Nolan M."/>
            <person name="Tice H."/>
            <person name="Copeland A."/>
            <person name="Cheng J.F."/>
            <person name="Chen F."/>
            <person name="Bruce D."/>
            <person name="Goodwin L."/>
            <person name="Pitluck S."/>
            <person name="Mavromatis K."/>
            <person name="Pati A."/>
            <person name="Mikhailova N."/>
            <person name="Chen A."/>
            <person name="Palaniappan K."/>
            <person name="Land M."/>
            <person name="Hauser L."/>
            <person name="Chang Y.J."/>
            <person name="Jeffries C.D."/>
            <person name="Detter J.C."/>
            <person name="Brettin T."/>
            <person name="Rohde M."/>
            <person name="Goker M."/>
            <person name="Bristow J."/>
            <person name="Markowitz V."/>
            <person name="Eisen J.A."/>
            <person name="Hugenholtz P."/>
            <person name="Kyrpides N.C."/>
            <person name="Klenk H.P."/>
        </authorList>
    </citation>
    <scope>NUCLEOTIDE SEQUENCE [LARGE SCALE GENOMIC DNA]</scope>
    <source>
        <strain evidence="3">DSM 14365 / CIP 107738 / JCM 11303 / AJ 13395 / SMP-2</strain>
    </source>
</reference>
<evidence type="ECO:0000313" key="3">
    <source>
        <dbReference type="Proteomes" id="UP000001880"/>
    </source>
</evidence>
<dbReference type="AlphaFoldDB" id="D0LL49"/>
<dbReference type="HOGENOM" id="CLU_885009_0_0_7"/>
<dbReference type="KEGG" id="hoh:Hoch_6070"/>
<dbReference type="EMBL" id="CP001804">
    <property type="protein sequence ID" value="ACY18545.1"/>
    <property type="molecule type" value="Genomic_DNA"/>
</dbReference>
<evidence type="ECO:0000256" key="1">
    <source>
        <dbReference type="SAM" id="MobiDB-lite"/>
    </source>
</evidence>
<dbReference type="Proteomes" id="UP000001880">
    <property type="component" value="Chromosome"/>
</dbReference>
<keyword evidence="3" id="KW-1185">Reference proteome</keyword>
<sequence>MRALSAIQSDIIPHRYIFHAVDEGDIDAVEALLPRLRRRAQTAIIVPNAKLDHLNGFLRDRRINHVIAGDELERGVHVTATKLLTGDIFGIEKYLPEGTDVNYMRLRDFKGRGKALDTILAFAEDNGIRRQVRNAIGQVCEELLMNALYDAPVDEEGRQIFAEVDPRDRTKSLSPKPVSIRYAAYDDGFAIAVRDRFGRLAKNTILAYIEKCLHSPVQIDRKTYGAGLGIYLVANAAASYIVNVAYGIATEVVCRFDRTTRAPLRLVGVFVHPGNAEMLTEGPTPESAGAHPQAPATAEDSFDFPLSAPESRES</sequence>
<protein>
    <submittedName>
        <fullName evidence="2">Uncharacterized protein</fullName>
    </submittedName>
</protein>
<accession>D0LL49</accession>
<gene>
    <name evidence="2" type="ordered locus">Hoch_6070</name>
</gene>
<name>D0LL49_HALO1</name>